<feature type="transmembrane region" description="Helical" evidence="6">
    <location>
        <begin position="152"/>
        <end position="171"/>
    </location>
</feature>
<feature type="transmembrane region" description="Helical" evidence="6">
    <location>
        <begin position="183"/>
        <end position="208"/>
    </location>
</feature>
<organism evidence="8 9">
    <name type="scientific">Corynespora cassiicola Philippines</name>
    <dbReference type="NCBI Taxonomy" id="1448308"/>
    <lineage>
        <taxon>Eukaryota</taxon>
        <taxon>Fungi</taxon>
        <taxon>Dikarya</taxon>
        <taxon>Ascomycota</taxon>
        <taxon>Pezizomycotina</taxon>
        <taxon>Dothideomycetes</taxon>
        <taxon>Pleosporomycetidae</taxon>
        <taxon>Pleosporales</taxon>
        <taxon>Corynesporascaceae</taxon>
        <taxon>Corynespora</taxon>
    </lineage>
</organism>
<reference evidence="8 9" key="1">
    <citation type="journal article" date="2018" name="Front. Microbiol.">
        <title>Genome-Wide Analysis of Corynespora cassiicola Leaf Fall Disease Putative Effectors.</title>
        <authorList>
            <person name="Lopez D."/>
            <person name="Ribeiro S."/>
            <person name="Label P."/>
            <person name="Fumanal B."/>
            <person name="Venisse J.S."/>
            <person name="Kohler A."/>
            <person name="de Oliveira R.R."/>
            <person name="Labutti K."/>
            <person name="Lipzen A."/>
            <person name="Lail K."/>
            <person name="Bauer D."/>
            <person name="Ohm R.A."/>
            <person name="Barry K.W."/>
            <person name="Spatafora J."/>
            <person name="Grigoriev I.V."/>
            <person name="Martin F.M."/>
            <person name="Pujade-Renaud V."/>
        </authorList>
    </citation>
    <scope>NUCLEOTIDE SEQUENCE [LARGE SCALE GENOMIC DNA]</scope>
    <source>
        <strain evidence="8 9">Philippines</strain>
    </source>
</reference>
<keyword evidence="4 6" id="KW-0472">Membrane</keyword>
<proteinExistence type="inferred from homology"/>
<protein>
    <recommendedName>
        <fullName evidence="7">Rhodopsin domain-containing protein</fullName>
    </recommendedName>
</protein>
<name>A0A2T2ND21_CORCC</name>
<comment type="subcellular location">
    <subcellularLocation>
        <location evidence="1">Membrane</location>
        <topology evidence="1">Multi-pass membrane protein</topology>
    </subcellularLocation>
</comment>
<dbReference type="InterPro" id="IPR052337">
    <property type="entry name" value="SAT4-like"/>
</dbReference>
<feature type="non-terminal residue" evidence="8">
    <location>
        <position position="260"/>
    </location>
</feature>
<dbReference type="EMBL" id="KZ678140">
    <property type="protein sequence ID" value="PSN63279.1"/>
    <property type="molecule type" value="Genomic_DNA"/>
</dbReference>
<evidence type="ECO:0000259" key="7">
    <source>
        <dbReference type="Pfam" id="PF20684"/>
    </source>
</evidence>
<gene>
    <name evidence="8" type="ORF">BS50DRAFT_461134</name>
</gene>
<keyword evidence="9" id="KW-1185">Reference proteome</keyword>
<dbReference type="InterPro" id="IPR049326">
    <property type="entry name" value="Rhodopsin_dom_fungi"/>
</dbReference>
<feature type="transmembrane region" description="Helical" evidence="6">
    <location>
        <begin position="28"/>
        <end position="48"/>
    </location>
</feature>
<sequence length="260" mass="29389">FSLLGTFFVGLRLWTRLIIIRAPGWEDLMIAVSWLFATATVIVMWLQIRYGLGEHASEMTPDDGEKLLINFYISLSTYSASLGLTKLAILMQYQRVFKTHRFQIWCWAFIVFIFLFMMATIIGCIFVCWPIQKFWQPQLPGRCLSRVASWFSNAAINIVTDLMIILLPIPVIKSLKLANRQKWLLMGLFAFGSFVCIISAIRLHSLLVITYSTDPTYDNAPAACFSLIEINVALVAACLPTLRPLLSKCMSGLSPSTSRS</sequence>
<evidence type="ECO:0000256" key="4">
    <source>
        <dbReference type="ARBA" id="ARBA00023136"/>
    </source>
</evidence>
<evidence type="ECO:0000313" key="8">
    <source>
        <dbReference type="EMBL" id="PSN63279.1"/>
    </source>
</evidence>
<feature type="non-terminal residue" evidence="8">
    <location>
        <position position="1"/>
    </location>
</feature>
<evidence type="ECO:0000313" key="9">
    <source>
        <dbReference type="Proteomes" id="UP000240883"/>
    </source>
</evidence>
<evidence type="ECO:0000256" key="6">
    <source>
        <dbReference type="SAM" id="Phobius"/>
    </source>
</evidence>
<feature type="transmembrane region" description="Helical" evidence="6">
    <location>
        <begin position="220"/>
        <end position="242"/>
    </location>
</feature>
<dbReference type="Proteomes" id="UP000240883">
    <property type="component" value="Unassembled WGS sequence"/>
</dbReference>
<feature type="transmembrane region" description="Helical" evidence="6">
    <location>
        <begin position="102"/>
        <end position="132"/>
    </location>
</feature>
<evidence type="ECO:0000256" key="3">
    <source>
        <dbReference type="ARBA" id="ARBA00022989"/>
    </source>
</evidence>
<dbReference type="OrthoDB" id="444631at2759"/>
<dbReference type="AlphaFoldDB" id="A0A2T2ND21"/>
<evidence type="ECO:0000256" key="1">
    <source>
        <dbReference type="ARBA" id="ARBA00004141"/>
    </source>
</evidence>
<feature type="domain" description="Rhodopsin" evidence="7">
    <location>
        <begin position="11"/>
        <end position="248"/>
    </location>
</feature>
<dbReference type="PANTHER" id="PTHR33048">
    <property type="entry name" value="PTH11-LIKE INTEGRAL MEMBRANE PROTEIN (AFU_ORTHOLOGUE AFUA_5G11245)"/>
    <property type="match status" value="1"/>
</dbReference>
<dbReference type="Pfam" id="PF20684">
    <property type="entry name" value="Fung_rhodopsin"/>
    <property type="match status" value="1"/>
</dbReference>
<evidence type="ECO:0000256" key="5">
    <source>
        <dbReference type="ARBA" id="ARBA00038359"/>
    </source>
</evidence>
<keyword evidence="3 6" id="KW-1133">Transmembrane helix</keyword>
<keyword evidence="2 6" id="KW-0812">Transmembrane</keyword>
<feature type="transmembrane region" description="Helical" evidence="6">
    <location>
        <begin position="68"/>
        <end position="90"/>
    </location>
</feature>
<dbReference type="PANTHER" id="PTHR33048:SF47">
    <property type="entry name" value="INTEGRAL MEMBRANE PROTEIN-RELATED"/>
    <property type="match status" value="1"/>
</dbReference>
<accession>A0A2T2ND21</accession>
<comment type="similarity">
    <text evidence="5">Belongs to the SAT4 family.</text>
</comment>
<evidence type="ECO:0000256" key="2">
    <source>
        <dbReference type="ARBA" id="ARBA00022692"/>
    </source>
</evidence>
<dbReference type="GO" id="GO:0016020">
    <property type="term" value="C:membrane"/>
    <property type="evidence" value="ECO:0007669"/>
    <property type="project" value="UniProtKB-SubCell"/>
</dbReference>